<reference evidence="3 4" key="1">
    <citation type="journal article" date="2006" name="Science">
        <title>Phytophthora genome sequences uncover evolutionary origins and mechanisms of pathogenesis.</title>
        <authorList>
            <person name="Tyler B.M."/>
            <person name="Tripathy S."/>
            <person name="Zhang X."/>
            <person name="Dehal P."/>
            <person name="Jiang R.H."/>
            <person name="Aerts A."/>
            <person name="Arredondo F.D."/>
            <person name="Baxter L."/>
            <person name="Bensasson D."/>
            <person name="Beynon J.L."/>
            <person name="Chapman J."/>
            <person name="Damasceno C.M."/>
            <person name="Dorrance A.E."/>
            <person name="Dou D."/>
            <person name="Dickerman A.W."/>
            <person name="Dubchak I.L."/>
            <person name="Garbelotto M."/>
            <person name="Gijzen M."/>
            <person name="Gordon S.G."/>
            <person name="Govers F."/>
            <person name="Grunwald N.J."/>
            <person name="Huang W."/>
            <person name="Ivors K.L."/>
            <person name="Jones R.W."/>
            <person name="Kamoun S."/>
            <person name="Krampis K."/>
            <person name="Lamour K.H."/>
            <person name="Lee M.K."/>
            <person name="McDonald W.H."/>
            <person name="Medina M."/>
            <person name="Meijer H.J."/>
            <person name="Nordberg E.K."/>
            <person name="Maclean D.J."/>
            <person name="Ospina-Giraldo M.D."/>
            <person name="Morris P.F."/>
            <person name="Phuntumart V."/>
            <person name="Putnam N.H."/>
            <person name="Rash S."/>
            <person name="Rose J.K."/>
            <person name="Sakihama Y."/>
            <person name="Salamov A.A."/>
            <person name="Savidor A."/>
            <person name="Scheuring C.F."/>
            <person name="Smith B.M."/>
            <person name="Sobral B.W."/>
            <person name="Terry A."/>
            <person name="Torto-Alalibo T.A."/>
            <person name="Win J."/>
            <person name="Xu Z."/>
            <person name="Zhang H."/>
            <person name="Grigoriev I.V."/>
            <person name="Rokhsar D.S."/>
            <person name="Boore J.L."/>
        </authorList>
    </citation>
    <scope>NUCLEOTIDE SEQUENCE [LARGE SCALE GENOMIC DNA]</scope>
    <source>
        <strain evidence="3 4">P6497</strain>
    </source>
</reference>
<protein>
    <recommendedName>
        <fullName evidence="2">WW domain-containing protein</fullName>
    </recommendedName>
</protein>
<dbReference type="InterPro" id="IPR035901">
    <property type="entry name" value="GIY-YIG_endonuc_sf"/>
</dbReference>
<feature type="compositionally biased region" description="Basic and acidic residues" evidence="1">
    <location>
        <begin position="301"/>
        <end position="329"/>
    </location>
</feature>
<evidence type="ECO:0000259" key="2">
    <source>
        <dbReference type="PROSITE" id="PS50020"/>
    </source>
</evidence>
<dbReference type="SUPFAM" id="SSF51045">
    <property type="entry name" value="WW domain"/>
    <property type="match status" value="1"/>
</dbReference>
<dbReference type="PROSITE" id="PS50020">
    <property type="entry name" value="WW_DOMAIN_2"/>
    <property type="match status" value="2"/>
</dbReference>
<dbReference type="Gene3D" id="1.10.287.2900">
    <property type="match status" value="1"/>
</dbReference>
<sequence>MPSLFLRSRRVLPALAGPAAALAVSSARLEAVEPEAAPAAPAVDFVGVFVEKESAARLRQQFPAKFGGADEPLVVVLRFQPSEKEQEAFAPILGRAAKLHVKGLVEDDHAQTVLVSVTTETGESLEYEGAAEPAHLTLSTSAGGLSTGYSSVLLERLRASDKLRYLLDEKEETSQWAGELPAFDSKHLPLFSPFPAVEAKVSKVDVKQSDELALQGIVCLSSRFDTTAGECLAPKAECGFCKFMKAGPCGKEFTAWEACLDRCKKSGDDFIEKCGPQTLALRDCVDANPEYYHVLNEGPEEEKKEEEQKEDAKQTEEAKPEDNDSKRGLGADLLPASTSWDKAAPARRVQLTQLPSGPVSAPKKLQQQQQQDVSQNQQQSAAAPVQPLRKTSSGVRLARNAAKRVTKVPKLAFAQTTRKRRGRHAISNQFNVDGDAEEAARQVNAGVYLLDNTKTGHRYFGTTWDLQNAAAQNFHDLQLGVHPHHALSTCFKLYGEAASGIRFRVLEHVSPPSSPKPPSHNDQLRAKRRRIRRLAAGGGDSNDDGFDVRAMERKLAARLRFHQRRVVRRAAYRIVRRFLVAPVLARAWPRWSKAACVLQRSMREFVARRKARRRRDGIRRWLAAWKLQAHIRGHLARRLVRRMRMDKAREIAATRVQRVTRGHLSRLRVQRLRQWRVDMQAATQIQKIWRGHSTRVKVKLQRSLGGALPTHRRLDQGPLDELRDEAARTIQQAYNRWSTRRLQEQKEKATTILMAYRNYVARKFGWAAMTLMLETSTANRIQRAAHRWMFKCRFRRVVGHYRRNKAALTIQCSTRQHQARRKVHVLRVEKQRLAAVRRIQAFWRASWMLLKLRERITARKREHAARQIQSSYLAWKARCKYIAIRNLARRNRAATKMQCMFRARQAQKELMRRQVVRRLGACENCRSQLATVYHFEAESELCAACCADFASLGDTPMETIDVNVYRRIQVPIVSAQRAYRAFQKRMIQQFGTCTLCEKHAVRRSCWSCLHSHGFNVDGQRTGKSVVGMTFCRSCDALFHERRQSTGASSVLQHQRKDIERAWAEDDAAVTIQKYYRRFAQLRGHLARCELRRLKHERDCAVIIQRAFRRYQARRVYNAAVAIQSHVRAWIARCVAAKLRQERLEKQQNAAACCIQRYVRGFFARRRVMHMRRQAAAVLLQSVWRGYVARCELKVLRLKKQREFNEELHQRLTDLAAQIAETERVAATRLQTMVRGQQARTKLYNLKLEAARSIREKLRDSAVALEVAGATCIQRHVRERITEIASRQRLRVHCCARCYLSRRTVRRMRLERQSAVRIQRAFRYSRAKRRIARLVDADGAEDTATKPASGWVELFDEASGYVYYYHTETGQSVWERPPEMDAASSTPEDASNESVGEWVEYWDENVGASYFYNVKTGEATWTTPAGYQSSYGNQEDTSAEAWLPESGGAYTEAGNQQLGAYGDQYYGYADQAGTYANYNDNNGDAYAYPLEHADSNVNEQYEPVDTEYDINYKIYLTQIDRERQQEQQQEGHENADDSRTQQAHKPNE</sequence>
<dbReference type="EMBL" id="JH159163">
    <property type="protein sequence ID" value="EGZ06869.1"/>
    <property type="molecule type" value="Genomic_DNA"/>
</dbReference>
<dbReference type="SMART" id="SM00015">
    <property type="entry name" value="IQ"/>
    <property type="match status" value="16"/>
</dbReference>
<feature type="domain" description="WW" evidence="2">
    <location>
        <begin position="1397"/>
        <end position="1425"/>
    </location>
</feature>
<dbReference type="SMART" id="SM00456">
    <property type="entry name" value="WW"/>
    <property type="match status" value="2"/>
</dbReference>
<dbReference type="PANTHER" id="PTHR34357">
    <property type="entry name" value="F7A19.14 PROTEIN-RELATED"/>
    <property type="match status" value="1"/>
</dbReference>
<name>G5ABZ4_PHYSP</name>
<feature type="region of interest" description="Disordered" evidence="1">
    <location>
        <begin position="296"/>
        <end position="394"/>
    </location>
</feature>
<dbReference type="Gene3D" id="2.20.70.10">
    <property type="match status" value="2"/>
</dbReference>
<proteinExistence type="predicted"/>
<dbReference type="Proteomes" id="UP000002640">
    <property type="component" value="Unassembled WGS sequence"/>
</dbReference>
<dbReference type="Pfam" id="PF00612">
    <property type="entry name" value="IQ"/>
    <property type="match status" value="6"/>
</dbReference>
<dbReference type="OMA" id="RYFGTTW"/>
<dbReference type="Gene3D" id="3.40.1440.10">
    <property type="entry name" value="GIY-YIG endonuclease"/>
    <property type="match status" value="1"/>
</dbReference>
<dbReference type="PROSITE" id="PS50096">
    <property type="entry name" value="IQ"/>
    <property type="match status" value="12"/>
</dbReference>
<feature type="region of interest" description="Disordered" evidence="1">
    <location>
        <begin position="1518"/>
        <end position="1547"/>
    </location>
</feature>
<feature type="compositionally biased region" description="Low complexity" evidence="1">
    <location>
        <begin position="366"/>
        <end position="387"/>
    </location>
</feature>
<feature type="domain" description="WW" evidence="2">
    <location>
        <begin position="1344"/>
        <end position="1378"/>
    </location>
</feature>
<dbReference type="InterPro" id="IPR000048">
    <property type="entry name" value="IQ_motif_EF-hand-BS"/>
</dbReference>
<dbReference type="CDD" id="cd00201">
    <property type="entry name" value="WW"/>
    <property type="match status" value="2"/>
</dbReference>
<dbReference type="InterPro" id="IPR036020">
    <property type="entry name" value="WW_dom_sf"/>
</dbReference>
<accession>G5ABZ4</accession>
<evidence type="ECO:0000313" key="4">
    <source>
        <dbReference type="Proteomes" id="UP000002640"/>
    </source>
</evidence>
<evidence type="ECO:0000313" key="3">
    <source>
        <dbReference type="EMBL" id="EGZ06869.1"/>
    </source>
</evidence>
<dbReference type="InterPro" id="IPR027417">
    <property type="entry name" value="P-loop_NTPase"/>
</dbReference>
<dbReference type="Pfam" id="PF07802">
    <property type="entry name" value="GCK"/>
    <property type="match status" value="1"/>
</dbReference>
<gene>
    <name evidence="3" type="ORF">PHYSODRAFT_565773</name>
</gene>
<keyword evidence="4" id="KW-1185">Reference proteome</keyword>
<dbReference type="InterPro" id="IPR012891">
    <property type="entry name" value="GCK_dom"/>
</dbReference>
<dbReference type="RefSeq" id="XP_009537633.1">
    <property type="nucleotide sequence ID" value="XM_009539338.1"/>
</dbReference>
<dbReference type="PANTHER" id="PTHR34357:SF2">
    <property type="entry name" value="F26F24.3-RELATED"/>
    <property type="match status" value="1"/>
</dbReference>
<evidence type="ECO:0000256" key="1">
    <source>
        <dbReference type="SAM" id="MobiDB-lite"/>
    </source>
</evidence>
<dbReference type="Gene3D" id="1.20.5.190">
    <property type="match status" value="4"/>
</dbReference>
<dbReference type="SUPFAM" id="SSF52540">
    <property type="entry name" value="P-loop containing nucleoside triphosphate hydrolases"/>
    <property type="match status" value="1"/>
</dbReference>
<dbReference type="InParanoid" id="G5ABZ4"/>
<dbReference type="CDD" id="cd23767">
    <property type="entry name" value="IQCD"/>
    <property type="match status" value="1"/>
</dbReference>
<dbReference type="KEGG" id="psoj:PHYSODRAFT_565773"/>
<dbReference type="GeneID" id="20663916"/>
<dbReference type="SMR" id="G5ABZ4"/>
<dbReference type="InterPro" id="IPR001202">
    <property type="entry name" value="WW_dom"/>
</dbReference>
<dbReference type="Pfam" id="PF00397">
    <property type="entry name" value="WW"/>
    <property type="match status" value="2"/>
</dbReference>
<dbReference type="SMART" id="SM01227">
    <property type="entry name" value="GCK"/>
    <property type="match status" value="1"/>
</dbReference>
<organism evidence="3 4">
    <name type="scientific">Phytophthora sojae (strain P6497)</name>
    <name type="common">Soybean stem and root rot agent</name>
    <name type="synonym">Phytophthora megasperma f. sp. glycines</name>
    <dbReference type="NCBI Taxonomy" id="1094619"/>
    <lineage>
        <taxon>Eukaryota</taxon>
        <taxon>Sar</taxon>
        <taxon>Stramenopiles</taxon>
        <taxon>Oomycota</taxon>
        <taxon>Peronosporomycetes</taxon>
        <taxon>Peronosporales</taxon>
        <taxon>Peronosporaceae</taxon>
        <taxon>Phytophthora</taxon>
    </lineage>
</organism>